<gene>
    <name evidence="3" type="ORF">FE374_04140</name>
</gene>
<proteinExistence type="predicted"/>
<feature type="domain" description="Glycosyl transferase family 28 C-terminal" evidence="2">
    <location>
        <begin position="300"/>
        <end position="425"/>
    </location>
</feature>
<feature type="region of interest" description="Disordered" evidence="1">
    <location>
        <begin position="80"/>
        <end position="121"/>
    </location>
</feature>
<accession>A0A5B8C497</accession>
<organism evidence="3 4">
    <name type="scientific">Georgenia yuyongxinii</name>
    <dbReference type="NCBI Taxonomy" id="2589797"/>
    <lineage>
        <taxon>Bacteria</taxon>
        <taxon>Bacillati</taxon>
        <taxon>Actinomycetota</taxon>
        <taxon>Actinomycetes</taxon>
        <taxon>Micrococcales</taxon>
        <taxon>Bogoriellaceae</taxon>
        <taxon>Georgenia</taxon>
    </lineage>
</organism>
<sequence length="453" mass="48996">MPSRCGGLRWVCATSECGVHTSGALADRRSYTFGMALQPVRVTRVGPLSPPAHPGKSRSPGPHLSDAFCFMRASPRNCPGPTCRQEHDGASRRRTTAHQLRRSPVDSRVRRAREGAPGGNDVLVQRKTAPEGRTLLVASTGGHLEQLWRLRRRFEPAAGEVEWVTFDDAQAGSLLAGETVHLVPYIPPRGYTRVARALPTAFRLLGSGRFDRVVSTGAGIALSFIPVAQLLRVETHYVESSARAAGPSLTGKLVAHLPAVHLYAQYPAWAAGRWQYEGSLFDGYSAVPGGNKRAAWARRVVVTLGTMRTYGFRRAVEHLQRVLPEVLAPDAEVLWQVGITDVSGLGIQARADVPAAELHAAIAEADLVIAHAGIGSCLTALDAGQCPVLLARRHDLGEHVDNHQQMIANELDRRGLAVSREPEHLSPDDLRAAMATSIESMHSPRPFHLAPAN</sequence>
<dbReference type="EMBL" id="CP040915">
    <property type="protein sequence ID" value="QDC23932.1"/>
    <property type="molecule type" value="Genomic_DNA"/>
</dbReference>
<evidence type="ECO:0000313" key="4">
    <source>
        <dbReference type="Proteomes" id="UP000314616"/>
    </source>
</evidence>
<name>A0A5B8C497_9MICO</name>
<dbReference type="KEGG" id="gyu:FE374_04140"/>
<feature type="compositionally biased region" description="Basic residues" evidence="1">
    <location>
        <begin position="92"/>
        <end position="101"/>
    </location>
</feature>
<reference evidence="3 4" key="1">
    <citation type="submission" date="2019-05" db="EMBL/GenBank/DDBJ databases">
        <title>Georgenia *** sp. nov., and Georgenia *** sp. nov., isolated from the intestinal contents of plateau pika (Ochotona curzoniae) in the Qinghai-Tibet plateau of China.</title>
        <authorList>
            <person name="Tian Z."/>
        </authorList>
    </citation>
    <scope>NUCLEOTIDE SEQUENCE [LARGE SCALE GENOMIC DNA]</scope>
    <source>
        <strain evidence="3 4">Z443</strain>
    </source>
</reference>
<dbReference type="Pfam" id="PF04101">
    <property type="entry name" value="Glyco_tran_28_C"/>
    <property type="match status" value="1"/>
</dbReference>
<dbReference type="Proteomes" id="UP000314616">
    <property type="component" value="Chromosome"/>
</dbReference>
<dbReference type="AlphaFoldDB" id="A0A5B8C497"/>
<dbReference type="InterPro" id="IPR007235">
    <property type="entry name" value="Glyco_trans_28_C"/>
</dbReference>
<dbReference type="GO" id="GO:0016758">
    <property type="term" value="F:hexosyltransferase activity"/>
    <property type="evidence" value="ECO:0007669"/>
    <property type="project" value="InterPro"/>
</dbReference>
<feature type="region of interest" description="Disordered" evidence="1">
    <location>
        <begin position="45"/>
        <end position="65"/>
    </location>
</feature>
<dbReference type="Gene3D" id="3.40.50.2000">
    <property type="entry name" value="Glycogen Phosphorylase B"/>
    <property type="match status" value="2"/>
</dbReference>
<dbReference type="OrthoDB" id="555447at2"/>
<feature type="compositionally biased region" description="Basic and acidic residues" evidence="1">
    <location>
        <begin position="103"/>
        <end position="114"/>
    </location>
</feature>
<protein>
    <recommendedName>
        <fullName evidence="2">Glycosyl transferase family 28 C-terminal domain-containing protein</fullName>
    </recommendedName>
</protein>
<evidence type="ECO:0000313" key="3">
    <source>
        <dbReference type="EMBL" id="QDC23932.1"/>
    </source>
</evidence>
<evidence type="ECO:0000259" key="2">
    <source>
        <dbReference type="Pfam" id="PF04101"/>
    </source>
</evidence>
<dbReference type="SUPFAM" id="SSF53756">
    <property type="entry name" value="UDP-Glycosyltransferase/glycogen phosphorylase"/>
    <property type="match status" value="1"/>
</dbReference>
<evidence type="ECO:0000256" key="1">
    <source>
        <dbReference type="SAM" id="MobiDB-lite"/>
    </source>
</evidence>